<dbReference type="OrthoDB" id="2685210at2759"/>
<proteinExistence type="predicted"/>
<gene>
    <name evidence="1" type="ORF">M422DRAFT_266300</name>
</gene>
<keyword evidence="2" id="KW-1185">Reference proteome</keyword>
<protein>
    <submittedName>
        <fullName evidence="1">Uncharacterized protein</fullName>
    </submittedName>
</protein>
<name>A0A0C9TPH9_SPHS4</name>
<dbReference type="EMBL" id="KN837234">
    <property type="protein sequence ID" value="KIJ31933.1"/>
    <property type="molecule type" value="Genomic_DNA"/>
</dbReference>
<dbReference type="Proteomes" id="UP000054279">
    <property type="component" value="Unassembled WGS sequence"/>
</dbReference>
<evidence type="ECO:0000313" key="1">
    <source>
        <dbReference type="EMBL" id="KIJ31933.1"/>
    </source>
</evidence>
<dbReference type="HOGENOM" id="CLU_001305_4_4_1"/>
<evidence type="ECO:0000313" key="2">
    <source>
        <dbReference type="Proteomes" id="UP000054279"/>
    </source>
</evidence>
<accession>A0A0C9TPH9</accession>
<dbReference type="AlphaFoldDB" id="A0A0C9TPH9"/>
<reference evidence="1 2" key="1">
    <citation type="submission" date="2014-06" db="EMBL/GenBank/DDBJ databases">
        <title>Evolutionary Origins and Diversification of the Mycorrhizal Mutualists.</title>
        <authorList>
            <consortium name="DOE Joint Genome Institute"/>
            <consortium name="Mycorrhizal Genomics Consortium"/>
            <person name="Kohler A."/>
            <person name="Kuo A."/>
            <person name="Nagy L.G."/>
            <person name="Floudas D."/>
            <person name="Copeland A."/>
            <person name="Barry K.W."/>
            <person name="Cichocki N."/>
            <person name="Veneault-Fourrey C."/>
            <person name="LaButti K."/>
            <person name="Lindquist E.A."/>
            <person name="Lipzen A."/>
            <person name="Lundell T."/>
            <person name="Morin E."/>
            <person name="Murat C."/>
            <person name="Riley R."/>
            <person name="Ohm R."/>
            <person name="Sun H."/>
            <person name="Tunlid A."/>
            <person name="Henrissat B."/>
            <person name="Grigoriev I.V."/>
            <person name="Hibbett D.S."/>
            <person name="Martin F."/>
        </authorList>
    </citation>
    <scope>NUCLEOTIDE SEQUENCE [LARGE SCALE GENOMIC DNA]</scope>
    <source>
        <strain evidence="1 2">SS14</strain>
    </source>
</reference>
<organism evidence="1 2">
    <name type="scientific">Sphaerobolus stellatus (strain SS14)</name>
    <dbReference type="NCBI Taxonomy" id="990650"/>
    <lineage>
        <taxon>Eukaryota</taxon>
        <taxon>Fungi</taxon>
        <taxon>Dikarya</taxon>
        <taxon>Basidiomycota</taxon>
        <taxon>Agaricomycotina</taxon>
        <taxon>Agaricomycetes</taxon>
        <taxon>Phallomycetidae</taxon>
        <taxon>Geastrales</taxon>
        <taxon>Sphaerobolaceae</taxon>
        <taxon>Sphaerobolus</taxon>
    </lineage>
</organism>
<dbReference type="Gene3D" id="1.20.120.660">
    <property type="entry name" value="IL-4 antagonist (De novo design) like domain"/>
    <property type="match status" value="1"/>
</dbReference>
<sequence length="109" mass="12143">MAILTRLKYSPTLGYLFKSRFKHRGQLEDLDNAIENQQQALNLTPDGHPGKAGRLSSLGHSFWTRFEHLGQLEDLENVIADQQQALNLTPDGHPGKAGRVSNLGISFFT</sequence>